<gene>
    <name evidence="9" type="ORF">IE077_001420</name>
</gene>
<dbReference type="Gene3D" id="2.130.10.10">
    <property type="entry name" value="YVTN repeat-like/Quinoprotein amine dehydrogenase"/>
    <property type="match status" value="1"/>
</dbReference>
<evidence type="ECO:0000313" key="10">
    <source>
        <dbReference type="Proteomes" id="UP000823046"/>
    </source>
</evidence>
<dbReference type="SUPFAM" id="SSF50978">
    <property type="entry name" value="WD40 repeat-like"/>
    <property type="match status" value="1"/>
</dbReference>
<sequence length="356" mass="40157">MERRLCTQHAALYTTEQCGILDLRWILQEDASNEKAIVVGICSDYSLRFFQVRAHAKEESIEMEKRVQGNIFQPAQPLSVDLLQTFHVSPSYPTNTTAAVSPSPIGLALDAYRAGSRWISFSCSDGRVYIVKDRETVSHCWKAHELETWTVAFDPHQPATLLATGADDCSLRLWDTRTDLTTPMAINSKCHTMGVTALTYSPYLPHQLYSGSYDELLRIWDTRQLRSPVHTFSTLSGIWRIKCRDSFLFIASCHGGAEIWKATEGESSLKYTCLTTHKQHASMVYGITSVAHTALPVQRTTLSNIQNCIQRGRGREVISPPFLWEGEKDAFSSYIISTCSFYDKRLNIWTDGIARA</sequence>
<comment type="catalytic activity">
    <reaction evidence="7">
        <text>diphthine methyl ester-[translation elongation factor 2] + H2O = diphthine-[translation elongation factor 2] + methanol + H(+)</text>
        <dbReference type="Rhea" id="RHEA:42656"/>
        <dbReference type="Rhea" id="RHEA-COMP:10172"/>
        <dbReference type="Rhea" id="RHEA-COMP:10173"/>
        <dbReference type="ChEBI" id="CHEBI:15377"/>
        <dbReference type="ChEBI" id="CHEBI:15378"/>
        <dbReference type="ChEBI" id="CHEBI:17790"/>
        <dbReference type="ChEBI" id="CHEBI:79005"/>
        <dbReference type="ChEBI" id="CHEBI:82696"/>
        <dbReference type="EC" id="3.1.1.97"/>
    </reaction>
</comment>
<organism evidence="9 10">
    <name type="scientific">Cardiosporidium cionae</name>
    <dbReference type="NCBI Taxonomy" id="476202"/>
    <lineage>
        <taxon>Eukaryota</taxon>
        <taxon>Sar</taxon>
        <taxon>Alveolata</taxon>
        <taxon>Apicomplexa</taxon>
        <taxon>Aconoidasida</taxon>
        <taxon>Nephromycida</taxon>
        <taxon>Cardiosporidium</taxon>
    </lineage>
</organism>
<evidence type="ECO:0000256" key="3">
    <source>
        <dbReference type="ARBA" id="ARBA00022737"/>
    </source>
</evidence>
<evidence type="ECO:0000256" key="5">
    <source>
        <dbReference type="ARBA" id="ARBA00038092"/>
    </source>
</evidence>
<dbReference type="InterPro" id="IPR001680">
    <property type="entry name" value="WD40_rpt"/>
</dbReference>
<dbReference type="InterPro" id="IPR015943">
    <property type="entry name" value="WD40/YVTN_repeat-like_dom_sf"/>
</dbReference>
<evidence type="ECO:0000256" key="6">
    <source>
        <dbReference type="ARBA" id="ARBA00039131"/>
    </source>
</evidence>
<dbReference type="PANTHER" id="PTHR46042:SF1">
    <property type="entry name" value="DIPHTHINE METHYLTRANSFERASE"/>
    <property type="match status" value="1"/>
</dbReference>
<dbReference type="Pfam" id="PF00400">
    <property type="entry name" value="WD40"/>
    <property type="match status" value="2"/>
</dbReference>
<keyword evidence="4" id="KW-0378">Hydrolase</keyword>
<evidence type="ECO:0000256" key="2">
    <source>
        <dbReference type="ARBA" id="ARBA00022574"/>
    </source>
</evidence>
<proteinExistence type="inferred from homology"/>
<dbReference type="PROSITE" id="PS00678">
    <property type="entry name" value="WD_REPEATS_1"/>
    <property type="match status" value="2"/>
</dbReference>
<dbReference type="PROSITE" id="PS50294">
    <property type="entry name" value="WD_REPEATS_REGION"/>
    <property type="match status" value="2"/>
</dbReference>
<feature type="repeat" description="WD" evidence="8">
    <location>
        <begin position="188"/>
        <end position="223"/>
    </location>
</feature>
<feature type="repeat" description="WD" evidence="8">
    <location>
        <begin position="141"/>
        <end position="178"/>
    </location>
</feature>
<dbReference type="PANTHER" id="PTHR46042">
    <property type="entry name" value="DIPHTHINE METHYLTRANSFERASE"/>
    <property type="match status" value="1"/>
</dbReference>
<dbReference type="InterPro" id="IPR019775">
    <property type="entry name" value="WD40_repeat_CS"/>
</dbReference>
<comment type="caution">
    <text evidence="9">The sequence shown here is derived from an EMBL/GenBank/DDBJ whole genome shotgun (WGS) entry which is preliminary data.</text>
</comment>
<dbReference type="SMART" id="SM00320">
    <property type="entry name" value="WD40"/>
    <property type="match status" value="3"/>
</dbReference>
<dbReference type="Proteomes" id="UP000823046">
    <property type="component" value="Unassembled WGS sequence"/>
</dbReference>
<name>A0ABQ7JD27_9APIC</name>
<evidence type="ECO:0000256" key="1">
    <source>
        <dbReference type="ARBA" id="ARBA00005156"/>
    </source>
</evidence>
<evidence type="ECO:0000313" key="9">
    <source>
        <dbReference type="EMBL" id="KAF8821889.1"/>
    </source>
</evidence>
<evidence type="ECO:0000256" key="4">
    <source>
        <dbReference type="ARBA" id="ARBA00022801"/>
    </source>
</evidence>
<comment type="pathway">
    <text evidence="1">Protein modification; peptidyl-diphthamide biosynthesis.</text>
</comment>
<comment type="similarity">
    <text evidence="5">Belongs to the DPH7 family.</text>
</comment>
<dbReference type="InterPro" id="IPR036322">
    <property type="entry name" value="WD40_repeat_dom_sf"/>
</dbReference>
<dbReference type="EC" id="3.1.1.97" evidence="6"/>
<keyword evidence="3" id="KW-0677">Repeat</keyword>
<accession>A0ABQ7JD27</accession>
<dbReference type="InterPro" id="IPR052415">
    <property type="entry name" value="Diphthine_MTase"/>
</dbReference>
<dbReference type="PROSITE" id="PS50082">
    <property type="entry name" value="WD_REPEATS_2"/>
    <property type="match status" value="2"/>
</dbReference>
<dbReference type="EMBL" id="JADAQX010000113">
    <property type="protein sequence ID" value="KAF8821889.1"/>
    <property type="molecule type" value="Genomic_DNA"/>
</dbReference>
<reference evidence="9 10" key="1">
    <citation type="journal article" date="2020" name="bioRxiv">
        <title>Metabolic contributions of an alphaproteobacterial endosymbiont in the apicomplexan Cardiosporidium cionae.</title>
        <authorList>
            <person name="Hunter E.S."/>
            <person name="Paight C.J."/>
            <person name="Lane C.E."/>
        </authorList>
    </citation>
    <scope>NUCLEOTIDE SEQUENCE [LARGE SCALE GENOMIC DNA]</scope>
    <source>
        <strain evidence="9">ESH_2018</strain>
    </source>
</reference>
<keyword evidence="10" id="KW-1185">Reference proteome</keyword>
<evidence type="ECO:0000256" key="7">
    <source>
        <dbReference type="ARBA" id="ARBA00047551"/>
    </source>
</evidence>
<protein>
    <recommendedName>
        <fullName evidence="6">methylated diphthine methylhydrolase</fullName>
        <ecNumber evidence="6">3.1.1.97</ecNumber>
    </recommendedName>
</protein>
<keyword evidence="2 8" id="KW-0853">WD repeat</keyword>
<evidence type="ECO:0000256" key="8">
    <source>
        <dbReference type="PROSITE-ProRule" id="PRU00221"/>
    </source>
</evidence>